<dbReference type="EMBL" id="KZ613938">
    <property type="protein sequence ID" value="PMD47638.1"/>
    <property type="molecule type" value="Genomic_DNA"/>
</dbReference>
<accession>A0A2J6SA51</accession>
<reference evidence="1 2" key="1">
    <citation type="submission" date="2016-04" db="EMBL/GenBank/DDBJ databases">
        <title>A degradative enzymes factory behind the ericoid mycorrhizal symbiosis.</title>
        <authorList>
            <consortium name="DOE Joint Genome Institute"/>
            <person name="Martino E."/>
            <person name="Morin E."/>
            <person name="Grelet G."/>
            <person name="Kuo A."/>
            <person name="Kohler A."/>
            <person name="Daghino S."/>
            <person name="Barry K."/>
            <person name="Choi C."/>
            <person name="Cichocki N."/>
            <person name="Clum A."/>
            <person name="Copeland A."/>
            <person name="Hainaut M."/>
            <person name="Haridas S."/>
            <person name="Labutti K."/>
            <person name="Lindquist E."/>
            <person name="Lipzen A."/>
            <person name="Khouja H.-R."/>
            <person name="Murat C."/>
            <person name="Ohm R."/>
            <person name="Olson A."/>
            <person name="Spatafora J."/>
            <person name="Veneault-Fourrey C."/>
            <person name="Henrissat B."/>
            <person name="Grigoriev I."/>
            <person name="Martin F."/>
            <person name="Perotto S."/>
        </authorList>
    </citation>
    <scope>NUCLEOTIDE SEQUENCE [LARGE SCALE GENOMIC DNA]</scope>
    <source>
        <strain evidence="1 2">F</strain>
    </source>
</reference>
<protein>
    <submittedName>
        <fullName evidence="1">Uncharacterized protein</fullName>
    </submittedName>
</protein>
<proteinExistence type="predicted"/>
<dbReference type="AlphaFoldDB" id="A0A2J6SA51"/>
<evidence type="ECO:0000313" key="2">
    <source>
        <dbReference type="Proteomes" id="UP000235786"/>
    </source>
</evidence>
<evidence type="ECO:0000313" key="1">
    <source>
        <dbReference type="EMBL" id="PMD47638.1"/>
    </source>
</evidence>
<sequence>MLGHYYILVSPHRHTELGILRPPMFLPPMSSPTMLTWALTNIKLAFHSGLARWGKKL</sequence>
<keyword evidence="2" id="KW-1185">Reference proteome</keyword>
<dbReference type="Proteomes" id="UP000235786">
    <property type="component" value="Unassembled WGS sequence"/>
</dbReference>
<name>A0A2J6SA51_HYAVF</name>
<organism evidence="1 2">
    <name type="scientific">Hyaloscypha variabilis (strain UAMH 11265 / GT02V1 / F)</name>
    <name type="common">Meliniomyces variabilis</name>
    <dbReference type="NCBI Taxonomy" id="1149755"/>
    <lineage>
        <taxon>Eukaryota</taxon>
        <taxon>Fungi</taxon>
        <taxon>Dikarya</taxon>
        <taxon>Ascomycota</taxon>
        <taxon>Pezizomycotina</taxon>
        <taxon>Leotiomycetes</taxon>
        <taxon>Helotiales</taxon>
        <taxon>Hyaloscyphaceae</taxon>
        <taxon>Hyaloscypha</taxon>
        <taxon>Hyaloscypha variabilis</taxon>
    </lineage>
</organism>
<gene>
    <name evidence="1" type="ORF">L207DRAFT_506622</name>
</gene>